<organism evidence="6 7">
    <name type="scientific">Chrysophaeum taylorii</name>
    <dbReference type="NCBI Taxonomy" id="2483200"/>
    <lineage>
        <taxon>Eukaryota</taxon>
        <taxon>Sar</taxon>
        <taxon>Stramenopiles</taxon>
        <taxon>Ochrophyta</taxon>
        <taxon>Pelagophyceae</taxon>
        <taxon>Pelagomonadales</taxon>
        <taxon>Pelagomonadaceae</taxon>
        <taxon>Chrysophaeum</taxon>
    </lineage>
</organism>
<proteinExistence type="inferred from homology"/>
<feature type="signal peptide" evidence="5">
    <location>
        <begin position="1"/>
        <end position="15"/>
    </location>
</feature>
<evidence type="ECO:0008006" key="8">
    <source>
        <dbReference type="Google" id="ProtNLM"/>
    </source>
</evidence>
<dbReference type="InterPro" id="IPR051801">
    <property type="entry name" value="GH28_Enzymes"/>
</dbReference>
<protein>
    <recommendedName>
        <fullName evidence="8">Polygalacturonase</fullName>
    </recommendedName>
</protein>
<dbReference type="Proteomes" id="UP001230188">
    <property type="component" value="Unassembled WGS sequence"/>
</dbReference>
<keyword evidence="7" id="KW-1185">Reference proteome</keyword>
<keyword evidence="2 4" id="KW-0378">Hydrolase</keyword>
<evidence type="ECO:0000256" key="5">
    <source>
        <dbReference type="SAM" id="SignalP"/>
    </source>
</evidence>
<name>A0AAD7UL70_9STRA</name>
<evidence type="ECO:0000313" key="7">
    <source>
        <dbReference type="Proteomes" id="UP001230188"/>
    </source>
</evidence>
<keyword evidence="3 4" id="KW-0326">Glycosidase</keyword>
<dbReference type="InterPro" id="IPR000743">
    <property type="entry name" value="Glyco_hydro_28"/>
</dbReference>
<sequence length="473" mass="50733">MKFVPFVFLPSLVGAALPPGPGPFGNEIIAQPVPGALEFVNPKVCEVNPSHNNSNATNAIQSAIDKCGDLAGGGVVLIESSLVLYTASLWLKSNLTLRVAGKLVGTATGYGNKTDPTNTNATDAPVVYTRRNSEMMWAHAGLVNGGRCVRLKDPLAGWDDCAEWSVLENVVLDGGGTLDANAQGWFLDGQDDFESAWRPMMLDLLWVRGLTIRDLEITRPGYWTVHPTFSDNVRVENNSIITTGSNTDGCDPDSCWNVYIARNTFDNGDDCIAIKAGRDWSGLMVNISTRNVLAEQNYYLKGHGVSIGSETSGWVTNVTIRDSELDGTAKAVRIKSMRGRGGGVADVVYRNLTGVVEDAISLSLNYHEADPTNDTATPEIRDVVVADLDLRVTDDGSGTRALYSSSNYMECLGLNDSIISNIAFANVKVALDASDADDLDASCQYCTGIYDDDTDPSPCFNATSFSSFSTSSS</sequence>
<dbReference type="InterPro" id="IPR012334">
    <property type="entry name" value="Pectin_lyas_fold"/>
</dbReference>
<gene>
    <name evidence="6" type="ORF">CTAYLR_007773</name>
</gene>
<dbReference type="GO" id="GO:0005975">
    <property type="term" value="P:carbohydrate metabolic process"/>
    <property type="evidence" value="ECO:0007669"/>
    <property type="project" value="InterPro"/>
</dbReference>
<accession>A0AAD7UL70</accession>
<dbReference type="InterPro" id="IPR011050">
    <property type="entry name" value="Pectin_lyase_fold/virulence"/>
</dbReference>
<dbReference type="GO" id="GO:0004650">
    <property type="term" value="F:polygalacturonase activity"/>
    <property type="evidence" value="ECO:0007669"/>
    <property type="project" value="InterPro"/>
</dbReference>
<feature type="chain" id="PRO_5042023901" description="Polygalacturonase" evidence="5">
    <location>
        <begin position="16"/>
        <end position="473"/>
    </location>
</feature>
<dbReference type="PANTHER" id="PTHR31339:SF9">
    <property type="entry name" value="PLASMIN AND FIBRONECTIN-BINDING PROTEIN A"/>
    <property type="match status" value="1"/>
</dbReference>
<evidence type="ECO:0000256" key="2">
    <source>
        <dbReference type="ARBA" id="ARBA00022801"/>
    </source>
</evidence>
<comment type="caution">
    <text evidence="6">The sequence shown here is derived from an EMBL/GenBank/DDBJ whole genome shotgun (WGS) entry which is preliminary data.</text>
</comment>
<dbReference type="EMBL" id="JAQMWT010000102">
    <property type="protein sequence ID" value="KAJ8610479.1"/>
    <property type="molecule type" value="Genomic_DNA"/>
</dbReference>
<dbReference type="SUPFAM" id="SSF51126">
    <property type="entry name" value="Pectin lyase-like"/>
    <property type="match status" value="1"/>
</dbReference>
<keyword evidence="5" id="KW-0732">Signal</keyword>
<evidence type="ECO:0000313" key="6">
    <source>
        <dbReference type="EMBL" id="KAJ8610479.1"/>
    </source>
</evidence>
<evidence type="ECO:0000256" key="4">
    <source>
        <dbReference type="RuleBase" id="RU361169"/>
    </source>
</evidence>
<dbReference type="InterPro" id="IPR006626">
    <property type="entry name" value="PbH1"/>
</dbReference>
<comment type="similarity">
    <text evidence="1 4">Belongs to the glycosyl hydrolase 28 family.</text>
</comment>
<reference evidence="6" key="1">
    <citation type="submission" date="2023-01" db="EMBL/GenBank/DDBJ databases">
        <title>Metagenome sequencing of chrysophaentin producing Chrysophaeum taylorii.</title>
        <authorList>
            <person name="Davison J."/>
            <person name="Bewley C."/>
        </authorList>
    </citation>
    <scope>NUCLEOTIDE SEQUENCE</scope>
    <source>
        <strain evidence="6">NIES-1699</strain>
    </source>
</reference>
<dbReference type="Gene3D" id="2.160.20.10">
    <property type="entry name" value="Single-stranded right-handed beta-helix, Pectin lyase-like"/>
    <property type="match status" value="1"/>
</dbReference>
<dbReference type="AlphaFoldDB" id="A0AAD7UL70"/>
<dbReference type="Pfam" id="PF00295">
    <property type="entry name" value="Glyco_hydro_28"/>
    <property type="match status" value="1"/>
</dbReference>
<dbReference type="SMART" id="SM00710">
    <property type="entry name" value="PbH1"/>
    <property type="match status" value="3"/>
</dbReference>
<evidence type="ECO:0000256" key="3">
    <source>
        <dbReference type="ARBA" id="ARBA00023295"/>
    </source>
</evidence>
<evidence type="ECO:0000256" key="1">
    <source>
        <dbReference type="ARBA" id="ARBA00008834"/>
    </source>
</evidence>
<dbReference type="PANTHER" id="PTHR31339">
    <property type="entry name" value="PECTIN LYASE-RELATED"/>
    <property type="match status" value="1"/>
</dbReference>